<evidence type="ECO:0000313" key="3">
    <source>
        <dbReference type="Proteomes" id="UP000594480"/>
    </source>
</evidence>
<keyword evidence="3" id="KW-1185">Reference proteome</keyword>
<protein>
    <submittedName>
        <fullName evidence="2">ATP-binding protein</fullName>
    </submittedName>
</protein>
<dbReference type="InterPro" id="IPR034139">
    <property type="entry name" value="TOPRIM_OLD"/>
</dbReference>
<dbReference type="KEGG" id="msf:IT882_13445"/>
<gene>
    <name evidence="2" type="ORF">IT882_13445</name>
</gene>
<sequence length="490" mass="53172">MNVVNHGWGSTPTEYRGVPIGEEERRQILEMARLAGLATTELYALREEPEVLLRVAAFTRRALGRSIELRETAGFLDPYVRMGSVEYSLLRDEGHGLRELVVLLAAVYRDDWRLLVVDEAELHLHPSMARLWLAELNRECEQSGRSAIVVTHEPSFLRPRLASDLASIWVFGAGSPPRRMSESVLDVQADRVEASLAQNPQLVSDIVFSPRPVLLEGVTDVAAMSTTLTRVASAEVVAQTDLVDCGGSGGVALWLEICTKLGLDVRAVCDLDALFDPEMQRTLDSLPGLSSAITETFAESPGRISTVLRPLIRKADEAKVPSDPASRGAWLAGLDDESTAEGIRKARLLTLLADHGVWAHPQGTLEQVLAIDRKGVAEARAAASVTCDLDPAAVWSAYELDLHGDVETLLAVAVERVAHSIMEALREDPSAQFGSPVGTSAQADARLVKVLPVGEGVHRLEVIAPAAFAGWWLEFSRESRATDLNLQAPA</sequence>
<dbReference type="AlphaFoldDB" id="A0A7S8RIU3"/>
<accession>A0A7S8RIU3</accession>
<dbReference type="Gene3D" id="3.40.50.300">
    <property type="entry name" value="P-loop containing nucleotide triphosphate hydrolases"/>
    <property type="match status" value="1"/>
</dbReference>
<dbReference type="Proteomes" id="UP000594480">
    <property type="component" value="Chromosome"/>
</dbReference>
<dbReference type="Pfam" id="PF20469">
    <property type="entry name" value="OLD-like_TOPRIM"/>
    <property type="match status" value="1"/>
</dbReference>
<feature type="domain" description="OLD protein-like TOPRIM" evidence="1">
    <location>
        <begin position="208"/>
        <end position="272"/>
    </location>
</feature>
<name>A0A7S8RIU3_9MICO</name>
<evidence type="ECO:0000313" key="2">
    <source>
        <dbReference type="EMBL" id="QPE06112.1"/>
    </source>
</evidence>
<dbReference type="SUPFAM" id="SSF52540">
    <property type="entry name" value="P-loop containing nucleoside triphosphate hydrolases"/>
    <property type="match status" value="1"/>
</dbReference>
<dbReference type="EMBL" id="CP064760">
    <property type="protein sequence ID" value="QPE06112.1"/>
    <property type="molecule type" value="Genomic_DNA"/>
</dbReference>
<keyword evidence="2" id="KW-0067">ATP-binding</keyword>
<keyword evidence="2" id="KW-0547">Nucleotide-binding</keyword>
<dbReference type="GO" id="GO:0005524">
    <property type="term" value="F:ATP binding"/>
    <property type="evidence" value="ECO:0007669"/>
    <property type="project" value="UniProtKB-KW"/>
</dbReference>
<organism evidence="2 3">
    <name type="scientific">Microbacterium schleiferi</name>
    <dbReference type="NCBI Taxonomy" id="69362"/>
    <lineage>
        <taxon>Bacteria</taxon>
        <taxon>Bacillati</taxon>
        <taxon>Actinomycetota</taxon>
        <taxon>Actinomycetes</taxon>
        <taxon>Micrococcales</taxon>
        <taxon>Microbacteriaceae</taxon>
        <taxon>Microbacterium</taxon>
    </lineage>
</organism>
<reference evidence="2 3" key="1">
    <citation type="submission" date="2020-11" db="EMBL/GenBank/DDBJ databases">
        <title>Amino acid is mineralized and recycled by bacteria in oceanic microbiome.</title>
        <authorList>
            <person name="Zheng L.Y."/>
        </authorList>
    </citation>
    <scope>NUCLEOTIDE SEQUENCE [LARGE SCALE GENOMIC DNA]</scope>
    <source>
        <strain evidence="2 3">A32-1</strain>
    </source>
</reference>
<evidence type="ECO:0000259" key="1">
    <source>
        <dbReference type="Pfam" id="PF20469"/>
    </source>
</evidence>
<proteinExistence type="predicted"/>
<dbReference type="InterPro" id="IPR027417">
    <property type="entry name" value="P-loop_NTPase"/>
</dbReference>